<name>A0A9P0GJB4_9CUCU</name>
<evidence type="ECO:0000256" key="1">
    <source>
        <dbReference type="ARBA" id="ARBA00007589"/>
    </source>
</evidence>
<comment type="similarity">
    <text evidence="1">In the N-terminal section; belongs to the MoaB/Mog family.</text>
</comment>
<dbReference type="CDD" id="cd00885">
    <property type="entry name" value="cinA"/>
    <property type="match status" value="1"/>
</dbReference>
<dbReference type="SUPFAM" id="SSF53218">
    <property type="entry name" value="Molybdenum cofactor biosynthesis proteins"/>
    <property type="match status" value="1"/>
</dbReference>
<protein>
    <recommendedName>
        <fullName evidence="2">MoaB/Mog domain-containing protein</fullName>
    </recommendedName>
</protein>
<dbReference type="AlphaFoldDB" id="A0A9P0GJB4"/>
<dbReference type="InterPro" id="IPR001453">
    <property type="entry name" value="MoaB/Mog_dom"/>
</dbReference>
<evidence type="ECO:0000259" key="2">
    <source>
        <dbReference type="SMART" id="SM00852"/>
    </source>
</evidence>
<reference evidence="3" key="1">
    <citation type="submission" date="2022-01" db="EMBL/GenBank/DDBJ databases">
        <authorList>
            <person name="King R."/>
        </authorList>
    </citation>
    <scope>NUCLEOTIDE SEQUENCE</scope>
</reference>
<dbReference type="OrthoDB" id="270728at2759"/>
<gene>
    <name evidence="3" type="ORF">CEUTPL_LOCUS1594</name>
</gene>
<evidence type="ECO:0000313" key="3">
    <source>
        <dbReference type="EMBL" id="CAH1122537.1"/>
    </source>
</evidence>
<evidence type="ECO:0000313" key="4">
    <source>
        <dbReference type="Proteomes" id="UP001152799"/>
    </source>
</evidence>
<dbReference type="InterPro" id="IPR036425">
    <property type="entry name" value="MoaB/Mog-like_dom_sf"/>
</dbReference>
<dbReference type="Pfam" id="PF24102">
    <property type="entry name" value="FLAD1_M"/>
    <property type="match status" value="1"/>
</dbReference>
<dbReference type="SMART" id="SM00852">
    <property type="entry name" value="MoCF_biosynth"/>
    <property type="match status" value="1"/>
</dbReference>
<proteinExistence type="inferred from homology"/>
<dbReference type="PANTHER" id="PTHR13939:SF0">
    <property type="entry name" value="NMN AMIDOHYDROLASE-LIKE PROTEIN YFAY"/>
    <property type="match status" value="1"/>
</dbReference>
<accession>A0A9P0GJB4</accession>
<dbReference type="Proteomes" id="UP001152799">
    <property type="component" value="Chromosome 1"/>
</dbReference>
<dbReference type="EMBL" id="OU892277">
    <property type="protein sequence ID" value="CAH1122537.1"/>
    <property type="molecule type" value="Genomic_DNA"/>
</dbReference>
<dbReference type="Gene3D" id="3.40.980.10">
    <property type="entry name" value="MoaB/Mog-like domain"/>
    <property type="match status" value="1"/>
</dbReference>
<organism evidence="3 4">
    <name type="scientific">Ceutorhynchus assimilis</name>
    <name type="common">cabbage seed weevil</name>
    <dbReference type="NCBI Taxonomy" id="467358"/>
    <lineage>
        <taxon>Eukaryota</taxon>
        <taxon>Metazoa</taxon>
        <taxon>Ecdysozoa</taxon>
        <taxon>Arthropoda</taxon>
        <taxon>Hexapoda</taxon>
        <taxon>Insecta</taxon>
        <taxon>Pterygota</taxon>
        <taxon>Neoptera</taxon>
        <taxon>Endopterygota</taxon>
        <taxon>Coleoptera</taxon>
        <taxon>Polyphaga</taxon>
        <taxon>Cucujiformia</taxon>
        <taxon>Curculionidae</taxon>
        <taxon>Ceutorhynchinae</taxon>
        <taxon>Ceutorhynchus</taxon>
    </lineage>
</organism>
<feature type="domain" description="MoaB/Mog" evidence="2">
    <location>
        <begin position="57"/>
        <end position="221"/>
    </location>
</feature>
<keyword evidence="4" id="KW-1185">Reference proteome</keyword>
<sequence length="304" mass="34558">MLYYLCFLTLSKNLSRQVPTCFYIVPQIGRVFRLINRQVCDIKKCSSQKDRKITSAGIVVIGDEILRGQVQDTNSAFLATELHKLGIELKKITVIPDNVNTICEEVKDFSKKYNYVLTTGGIGPTHDDVTYEGVALAFNETLHLHPDLKEICSHFYKTQDPNGVGMKLAHVPKSSKLNYKTKSGSKLNYPNVSIHNVYMFPGIPELLKKSMLEAGSVLFKSDKKFFSRHFYCNLPEHEIVTELQQVVNEFPDVQFGCYPKMFDSFYKAKVTLESCCEESTRKAYARLMELVPSNSVVNVDTKDH</sequence>
<dbReference type="InterPro" id="IPR056596">
    <property type="entry name" value="FLAD1_M"/>
</dbReference>
<dbReference type="PANTHER" id="PTHR13939">
    <property type="entry name" value="NICOTINAMIDE-NUCLEOTIDE AMIDOHYDROLASE PNCC"/>
    <property type="match status" value="1"/>
</dbReference>
<dbReference type="Pfam" id="PF00994">
    <property type="entry name" value="MoCF_biosynth"/>
    <property type="match status" value="1"/>
</dbReference>
<dbReference type="InterPro" id="IPR050101">
    <property type="entry name" value="CinA"/>
</dbReference>